<dbReference type="PROSITE" id="PS50893">
    <property type="entry name" value="ABC_TRANSPORTER_2"/>
    <property type="match status" value="1"/>
</dbReference>
<evidence type="ECO:0000256" key="6">
    <source>
        <dbReference type="ARBA" id="ARBA00023136"/>
    </source>
</evidence>
<evidence type="ECO:0000256" key="8">
    <source>
        <dbReference type="SAM" id="Phobius"/>
    </source>
</evidence>
<dbReference type="PROSITE" id="PS00211">
    <property type="entry name" value="ABC_TRANSPORTER_1"/>
    <property type="match status" value="1"/>
</dbReference>
<dbReference type="Gene3D" id="1.20.1560.10">
    <property type="entry name" value="ABC transporter type 1, transmembrane domain"/>
    <property type="match status" value="1"/>
</dbReference>
<dbReference type="CDD" id="cd03251">
    <property type="entry name" value="ABCC_MsbA"/>
    <property type="match status" value="1"/>
</dbReference>
<dbReference type="SMART" id="SM00382">
    <property type="entry name" value="AAA"/>
    <property type="match status" value="1"/>
</dbReference>
<dbReference type="CDD" id="cd18552">
    <property type="entry name" value="ABC_6TM_MsbA_like"/>
    <property type="match status" value="1"/>
</dbReference>
<dbReference type="FunFam" id="3.40.50.300:FF:000218">
    <property type="entry name" value="Multidrug ABC transporter ATP-binding protein"/>
    <property type="match status" value="1"/>
</dbReference>
<dbReference type="InterPro" id="IPR036640">
    <property type="entry name" value="ABC1_TM_sf"/>
</dbReference>
<dbReference type="Proteomes" id="UP000289455">
    <property type="component" value="Unassembled WGS sequence"/>
</dbReference>
<keyword evidence="6 8" id="KW-0472">Membrane</keyword>
<dbReference type="RefSeq" id="WP_129026506.1">
    <property type="nucleotide sequence ID" value="NZ_SDHY01000002.1"/>
</dbReference>
<dbReference type="InterPro" id="IPR039421">
    <property type="entry name" value="Type_1_exporter"/>
</dbReference>
<feature type="domain" description="ABC transmembrane type-1" evidence="10">
    <location>
        <begin position="22"/>
        <end position="340"/>
    </location>
</feature>
<feature type="region of interest" description="Disordered" evidence="7">
    <location>
        <begin position="597"/>
        <end position="617"/>
    </location>
</feature>
<proteinExistence type="predicted"/>
<dbReference type="SUPFAM" id="SSF52540">
    <property type="entry name" value="P-loop containing nucleoside triphosphate hydrolases"/>
    <property type="match status" value="1"/>
</dbReference>
<evidence type="ECO:0000259" key="10">
    <source>
        <dbReference type="PROSITE" id="PS50929"/>
    </source>
</evidence>
<feature type="transmembrane region" description="Helical" evidence="8">
    <location>
        <begin position="91"/>
        <end position="109"/>
    </location>
</feature>
<feature type="domain" description="ABC transporter" evidence="9">
    <location>
        <begin position="374"/>
        <end position="607"/>
    </location>
</feature>
<keyword evidence="12" id="KW-1185">Reference proteome</keyword>
<protein>
    <submittedName>
        <fullName evidence="11">ABC transporter ATP-binding protein</fullName>
    </submittedName>
</protein>
<dbReference type="SUPFAM" id="SSF90123">
    <property type="entry name" value="ABC transporter transmembrane region"/>
    <property type="match status" value="1"/>
</dbReference>
<dbReference type="InterPro" id="IPR027417">
    <property type="entry name" value="P-loop_NTPase"/>
</dbReference>
<dbReference type="PROSITE" id="PS50929">
    <property type="entry name" value="ABC_TM1F"/>
    <property type="match status" value="1"/>
</dbReference>
<dbReference type="Gene3D" id="3.40.50.300">
    <property type="entry name" value="P-loop containing nucleotide triphosphate hydrolases"/>
    <property type="match status" value="1"/>
</dbReference>
<gene>
    <name evidence="11" type="ORF">ESB04_04390</name>
</gene>
<dbReference type="OrthoDB" id="9769115at2"/>
<organism evidence="11 12">
    <name type="scientific">Aquirufa rosea</name>
    <dbReference type="NCBI Taxonomy" id="2509241"/>
    <lineage>
        <taxon>Bacteria</taxon>
        <taxon>Pseudomonadati</taxon>
        <taxon>Bacteroidota</taxon>
        <taxon>Cytophagia</taxon>
        <taxon>Cytophagales</taxon>
        <taxon>Flectobacillaceae</taxon>
        <taxon>Aquirufa</taxon>
    </lineage>
</organism>
<feature type="compositionally biased region" description="Basic residues" evidence="7">
    <location>
        <begin position="606"/>
        <end position="617"/>
    </location>
</feature>
<comment type="caution">
    <text evidence="11">The sequence shown here is derived from an EMBL/GenBank/DDBJ whole genome shotgun (WGS) entry which is preliminary data.</text>
</comment>
<keyword evidence="5 8" id="KW-1133">Transmembrane helix</keyword>
<feature type="transmembrane region" description="Helical" evidence="8">
    <location>
        <begin position="178"/>
        <end position="203"/>
    </location>
</feature>
<evidence type="ECO:0000256" key="5">
    <source>
        <dbReference type="ARBA" id="ARBA00022989"/>
    </source>
</evidence>
<dbReference type="EMBL" id="SDHY01000002">
    <property type="protein sequence ID" value="RXK50896.1"/>
    <property type="molecule type" value="Genomic_DNA"/>
</dbReference>
<dbReference type="GO" id="GO:0015421">
    <property type="term" value="F:ABC-type oligopeptide transporter activity"/>
    <property type="evidence" value="ECO:0007669"/>
    <property type="project" value="TreeGrafter"/>
</dbReference>
<dbReference type="Pfam" id="PF00664">
    <property type="entry name" value="ABC_membrane"/>
    <property type="match status" value="1"/>
</dbReference>
<evidence type="ECO:0000256" key="1">
    <source>
        <dbReference type="ARBA" id="ARBA00004651"/>
    </source>
</evidence>
<reference evidence="11 12" key="1">
    <citation type="submission" date="2019-01" db="EMBL/GenBank/DDBJ databases">
        <title>Cytophagaceae bacterium strain CAR-16.</title>
        <authorList>
            <person name="Chen W.-M."/>
        </authorList>
    </citation>
    <scope>NUCLEOTIDE SEQUENCE [LARGE SCALE GENOMIC DNA]</scope>
    <source>
        <strain evidence="11 12">CAR-16</strain>
    </source>
</reference>
<dbReference type="AlphaFoldDB" id="A0A4Q1C1B3"/>
<evidence type="ECO:0000259" key="9">
    <source>
        <dbReference type="PROSITE" id="PS50893"/>
    </source>
</evidence>
<sequence>MKTYLRLLSYAVSIRKYIFPYFGFSLLASLFGILNFTLLIPLLNVLFNQAGTANITLYRNLPEFSFSPSYFSFAFNHYFYGALEQYGRIGALQYACGAIMISVILSNIFRYFSQRVLKTVEADTIASLRQAVFEQAIRLDLSYFSDRKKGNLMSRLTTDVQEVENSIGRAFTATFKEIFSLVLFFVFLASMSVKLTLFSLMILPLSGGVIATITRRLRRAAGEVQQHLSGLISLLDETFGAMRVVKAFRAEPMMDERFQQENGKYRNSLLKMVFRQELTSPVSESLGVLVVTGILLYGGTLVISGEGELSASTFIAFIATFSQVMRPAKAIADAFSGIQRGVASADRIIEILDTQPSILAEEPIISKRQLERSIIFDQVSFSYQSDKLVLDQISFELPKGKTIALVGSSGGGKSTLADLLPRFYDPMAGQILIDDVPIKQVPLEDLRSMMGIVTQESVLFNDTIFNNIAFGTQASQQEVEEAAKIANAHEFIMASPDGYQTVIGDRGSKLSGGQRQRISIARAVLKNPPILILDEATSALDNESEKLVQAALTNLMKHRTVLVIAHRLSTIQHADQILVIQKGKIVERGTHEELISQPKGLYAKLSHPKNHSHGNDA</sequence>
<dbReference type="PANTHER" id="PTHR43394:SF1">
    <property type="entry name" value="ATP-BINDING CASSETTE SUB-FAMILY B MEMBER 10, MITOCHONDRIAL"/>
    <property type="match status" value="1"/>
</dbReference>
<comment type="subcellular location">
    <subcellularLocation>
        <location evidence="1">Cell membrane</location>
        <topology evidence="1">Multi-pass membrane protein</topology>
    </subcellularLocation>
</comment>
<dbReference type="GO" id="GO:0005524">
    <property type="term" value="F:ATP binding"/>
    <property type="evidence" value="ECO:0007669"/>
    <property type="project" value="UniProtKB-KW"/>
</dbReference>
<dbReference type="GO" id="GO:0016887">
    <property type="term" value="F:ATP hydrolysis activity"/>
    <property type="evidence" value="ECO:0007669"/>
    <property type="project" value="InterPro"/>
</dbReference>
<name>A0A4Q1C1B3_9BACT</name>
<dbReference type="InterPro" id="IPR003439">
    <property type="entry name" value="ABC_transporter-like_ATP-bd"/>
</dbReference>
<dbReference type="Pfam" id="PF00005">
    <property type="entry name" value="ABC_tran"/>
    <property type="match status" value="1"/>
</dbReference>
<feature type="transmembrane region" description="Helical" evidence="8">
    <location>
        <begin position="21"/>
        <end position="43"/>
    </location>
</feature>
<evidence type="ECO:0000256" key="3">
    <source>
        <dbReference type="ARBA" id="ARBA00022741"/>
    </source>
</evidence>
<dbReference type="PANTHER" id="PTHR43394">
    <property type="entry name" value="ATP-DEPENDENT PERMEASE MDL1, MITOCHONDRIAL"/>
    <property type="match status" value="1"/>
</dbReference>
<keyword evidence="3" id="KW-0547">Nucleotide-binding</keyword>
<dbReference type="GO" id="GO:0005886">
    <property type="term" value="C:plasma membrane"/>
    <property type="evidence" value="ECO:0007669"/>
    <property type="project" value="UniProtKB-SubCell"/>
</dbReference>
<accession>A0A4Q1C1B3</accession>
<evidence type="ECO:0000313" key="12">
    <source>
        <dbReference type="Proteomes" id="UP000289455"/>
    </source>
</evidence>
<evidence type="ECO:0000256" key="7">
    <source>
        <dbReference type="SAM" id="MobiDB-lite"/>
    </source>
</evidence>
<keyword evidence="4 11" id="KW-0067">ATP-binding</keyword>
<evidence type="ECO:0000256" key="4">
    <source>
        <dbReference type="ARBA" id="ARBA00022840"/>
    </source>
</evidence>
<evidence type="ECO:0000256" key="2">
    <source>
        <dbReference type="ARBA" id="ARBA00022692"/>
    </source>
</evidence>
<evidence type="ECO:0000313" key="11">
    <source>
        <dbReference type="EMBL" id="RXK50896.1"/>
    </source>
</evidence>
<dbReference type="InterPro" id="IPR003593">
    <property type="entry name" value="AAA+_ATPase"/>
</dbReference>
<dbReference type="InterPro" id="IPR011527">
    <property type="entry name" value="ABC1_TM_dom"/>
</dbReference>
<keyword evidence="2 8" id="KW-0812">Transmembrane</keyword>
<dbReference type="InterPro" id="IPR017871">
    <property type="entry name" value="ABC_transporter-like_CS"/>
</dbReference>